<dbReference type="AlphaFoldDB" id="A0A0N5AWN9"/>
<accession>A0A0N5AWN9</accession>
<reference evidence="2" key="1">
    <citation type="submission" date="2017-02" db="UniProtKB">
        <authorList>
            <consortium name="WormBaseParasite"/>
        </authorList>
    </citation>
    <scope>IDENTIFICATION</scope>
</reference>
<organism evidence="1 2">
    <name type="scientific">Syphacia muris</name>
    <dbReference type="NCBI Taxonomy" id="451379"/>
    <lineage>
        <taxon>Eukaryota</taxon>
        <taxon>Metazoa</taxon>
        <taxon>Ecdysozoa</taxon>
        <taxon>Nematoda</taxon>
        <taxon>Chromadorea</taxon>
        <taxon>Rhabditida</taxon>
        <taxon>Spirurina</taxon>
        <taxon>Oxyuridomorpha</taxon>
        <taxon>Oxyuroidea</taxon>
        <taxon>Oxyuridae</taxon>
        <taxon>Syphacia</taxon>
    </lineage>
</organism>
<keyword evidence="1" id="KW-1185">Reference proteome</keyword>
<evidence type="ECO:0000313" key="2">
    <source>
        <dbReference type="WBParaSite" id="SMUV_0000934501-mRNA-1"/>
    </source>
</evidence>
<dbReference type="WBParaSite" id="SMUV_0000934501-mRNA-1">
    <property type="protein sequence ID" value="SMUV_0000934501-mRNA-1"/>
    <property type="gene ID" value="SMUV_0000934501"/>
</dbReference>
<proteinExistence type="predicted"/>
<dbReference type="PANTHER" id="PTHR34311">
    <property type="entry name" value="PROTEIN CBG21698-RELATED"/>
    <property type="match status" value="1"/>
</dbReference>
<sequence length="266" mass="30950">MRNSIVVDFWLFSAVIFGILLSYSDALSYLEPIIPPDHLLKRIPVRKAAIPCDEERFRKCQISFNKRLNISLEDIWTDYNALVNYTDTILHRGVDNGLLTLCNARLLLYQCLGATYPACISRFRFLRQGFSQRQAVGFIEVFKELEFMCTGGILQSINQWDCIKVYKKQSDEMYNKCLEQYHENIESSPNEVCRAALSMALCARMPYNFHCGNDVGWWECERVRIALDIDSYCPTMNCFYQLAEQEAIFEQKNKLKQDNPYFMPAG</sequence>
<dbReference type="Proteomes" id="UP000046393">
    <property type="component" value="Unplaced"/>
</dbReference>
<protein>
    <submittedName>
        <fullName evidence="2">DUF19 domain-containing protein</fullName>
    </submittedName>
</protein>
<dbReference type="PANTHER" id="PTHR34311:SF3">
    <property type="entry name" value="DUF19 DOMAIN-CONTAINING PROTEIN"/>
    <property type="match status" value="1"/>
</dbReference>
<evidence type="ECO:0000313" key="1">
    <source>
        <dbReference type="Proteomes" id="UP000046393"/>
    </source>
</evidence>
<name>A0A0N5AWN9_9BILA</name>